<dbReference type="SFLD" id="SFLDS00005">
    <property type="entry name" value="Isoprenoid_Synthase_Type_I"/>
    <property type="match status" value="1"/>
</dbReference>
<feature type="transmembrane region" description="Helical" evidence="19">
    <location>
        <begin position="80"/>
        <end position="97"/>
    </location>
</feature>
<evidence type="ECO:0000256" key="1">
    <source>
        <dbReference type="ARBA" id="ARBA00001805"/>
    </source>
</evidence>
<comment type="subcellular location">
    <subcellularLocation>
        <location evidence="2">Membrane</location>
        <topology evidence="2">Multi-pass membrane protein</topology>
    </subcellularLocation>
</comment>
<dbReference type="GO" id="GO:0016872">
    <property type="term" value="F:intramolecular lyase activity"/>
    <property type="evidence" value="ECO:0007669"/>
    <property type="project" value="InterPro"/>
</dbReference>
<dbReference type="SUPFAM" id="SSF48576">
    <property type="entry name" value="Terpenoid synthases"/>
    <property type="match status" value="1"/>
</dbReference>
<evidence type="ECO:0000256" key="9">
    <source>
        <dbReference type="ARBA" id="ARBA00018909"/>
    </source>
</evidence>
<evidence type="ECO:0000313" key="21">
    <source>
        <dbReference type="Proteomes" id="UP000799441"/>
    </source>
</evidence>
<keyword evidence="13 19" id="KW-1133">Transmembrane helix</keyword>
<evidence type="ECO:0000256" key="17">
    <source>
        <dbReference type="ARBA" id="ARBA00029313"/>
    </source>
</evidence>
<dbReference type="InterPro" id="IPR033904">
    <property type="entry name" value="Trans_IPPS_HH"/>
</dbReference>
<evidence type="ECO:0000256" key="8">
    <source>
        <dbReference type="ARBA" id="ARBA00012396"/>
    </source>
</evidence>
<feature type="transmembrane region" description="Helical" evidence="19">
    <location>
        <begin position="145"/>
        <end position="162"/>
    </location>
</feature>
<comment type="catalytic activity">
    <reaction evidence="17">
        <text>gamma-carotene = all-trans-beta-carotene</text>
        <dbReference type="Rhea" id="RHEA:32239"/>
        <dbReference type="ChEBI" id="CHEBI:17579"/>
        <dbReference type="ChEBI" id="CHEBI:27740"/>
        <dbReference type="EC" id="5.5.1.19"/>
    </reaction>
</comment>
<protein>
    <recommendedName>
        <fullName evidence="9">Bifunctional lycopene cyclase/phytoene synthase</fullName>
        <ecNumber evidence="8">2.5.1.32</ecNumber>
        <ecNumber evidence="7">5.5.1.19</ecNumber>
    </recommendedName>
</protein>
<dbReference type="PANTHER" id="PTHR31480">
    <property type="entry name" value="BIFUNCTIONAL LYCOPENE CYCLASE/PHYTOENE SYNTHASE"/>
    <property type="match status" value="1"/>
</dbReference>
<feature type="transmembrane region" description="Helical" evidence="19">
    <location>
        <begin position="36"/>
        <end position="55"/>
    </location>
</feature>
<evidence type="ECO:0000313" key="20">
    <source>
        <dbReference type="EMBL" id="KAF2724707.1"/>
    </source>
</evidence>
<dbReference type="Pfam" id="PF00494">
    <property type="entry name" value="SQS_PSY"/>
    <property type="match status" value="1"/>
</dbReference>
<keyword evidence="10" id="KW-0808">Transferase</keyword>
<comment type="catalytic activity">
    <reaction evidence="1">
        <text>2 (2E,6E,10E)-geranylgeranyl diphosphate = 15-cis-phytoene + 2 diphosphate</text>
        <dbReference type="Rhea" id="RHEA:34475"/>
        <dbReference type="ChEBI" id="CHEBI:27787"/>
        <dbReference type="ChEBI" id="CHEBI:33019"/>
        <dbReference type="ChEBI" id="CHEBI:58756"/>
        <dbReference type="EC" id="2.5.1.32"/>
    </reaction>
</comment>
<dbReference type="InterPro" id="IPR017825">
    <property type="entry name" value="Lycopene_cyclase_dom"/>
</dbReference>
<dbReference type="GO" id="GO:0016117">
    <property type="term" value="P:carotenoid biosynthetic process"/>
    <property type="evidence" value="ECO:0007669"/>
    <property type="project" value="UniProtKB-KW"/>
</dbReference>
<comment type="pathway">
    <text evidence="4">Carotenoid biosynthesis; phytoene biosynthesis; all-trans-phytoene from geranylgeranyl diphosphate: step 1/1.</text>
</comment>
<dbReference type="PROSITE" id="PS01045">
    <property type="entry name" value="SQUALEN_PHYTOEN_SYN_2"/>
    <property type="match status" value="1"/>
</dbReference>
<dbReference type="EC" id="5.5.1.19" evidence="7"/>
<feature type="transmembrane region" description="Helical" evidence="19">
    <location>
        <begin position="223"/>
        <end position="249"/>
    </location>
</feature>
<feature type="transmembrane region" description="Helical" evidence="19">
    <location>
        <begin position="6"/>
        <end position="24"/>
    </location>
</feature>
<comment type="pathway">
    <text evidence="3">Carotenoid biosynthesis; beta-carotene biosynthesis.</text>
</comment>
<dbReference type="GO" id="GO:0051996">
    <property type="term" value="F:squalene synthase [NAD(P)H] activity"/>
    <property type="evidence" value="ECO:0007669"/>
    <property type="project" value="InterPro"/>
</dbReference>
<evidence type="ECO:0000256" key="5">
    <source>
        <dbReference type="ARBA" id="ARBA00008247"/>
    </source>
</evidence>
<dbReference type="AlphaFoldDB" id="A0A9P4UQM8"/>
<dbReference type="Gene3D" id="1.10.600.10">
    <property type="entry name" value="Farnesyl Diphosphate Synthase"/>
    <property type="match status" value="1"/>
</dbReference>
<comment type="similarity">
    <text evidence="6">In the C-terminal section; belongs to the phytoene/squalene synthase family.</text>
</comment>
<sequence length="603" mass="67505">MGYEYALVHLVYTIPPAIALSLLYAPLCTKLDLYKIAFLITIAVVSTIPWDSYLIRTKVWSYPPDVIIGPTLLDIPLEEVFFFVIQTFNTSLLYLLLSKPILHPIYLVKEKASGKWKFIKIFGQVALALGLKKGIDFVMNKGENLYLGLILVWALPFLFLLWSLSYQLLVGLPVTSTLIPVLAPTLYLWVVDTLALKRGTWVIESGTKTGLTLWPGLEVEEALFFFLTNSLIVCGLVAFDNAVAVLNAFPAHFPHVRGLPSPFQLIQALTLPAAAYDDDRILALQQSVDRLKHKSRSFYLASSTFQGRLRIDLIILYSFCRVADDLIDNAKDVTEAREWLQTLKTYLDLSYGHAEIAGDGQIRQARDANQGRATLFVMQRFPPEAHLTLLMLPTDRLDKEPLYEMLKGFEMDLLFTSSSGPIKGEGDLDQYGARVAGTVALLCIQLVLYHYPGTSDKKAKKLMLAGHNMGIALQYTNIARDLSADARLGRCYVPPPWLKKEKLTIEAFINGLKQGGDDFFAKKVGIVRGRLLDRSFSFYEGSVKAIEELPSATRAPMRVAVESYMQIGRELRQPGYSVKAGKATVPKWRRILVAYQALKGPQT</sequence>
<proteinExistence type="inferred from homology"/>
<keyword evidence="14 19" id="KW-0472">Membrane</keyword>
<dbReference type="InterPro" id="IPR002060">
    <property type="entry name" value="Squ/phyt_synthse"/>
</dbReference>
<dbReference type="SFLD" id="SFLDG01212">
    <property type="entry name" value="Phytoene_synthase_like"/>
    <property type="match status" value="1"/>
</dbReference>
<keyword evidence="21" id="KW-1185">Reference proteome</keyword>
<dbReference type="GO" id="GO:0016020">
    <property type="term" value="C:membrane"/>
    <property type="evidence" value="ECO:0007669"/>
    <property type="project" value="UniProtKB-SubCell"/>
</dbReference>
<keyword evidence="16" id="KW-0511">Multifunctional enzyme</keyword>
<evidence type="ECO:0000256" key="12">
    <source>
        <dbReference type="ARBA" id="ARBA00022746"/>
    </source>
</evidence>
<feature type="transmembrane region" description="Helical" evidence="19">
    <location>
        <begin position="169"/>
        <end position="190"/>
    </location>
</feature>
<dbReference type="GO" id="GO:0045436">
    <property type="term" value="F:lycopene beta cyclase activity"/>
    <property type="evidence" value="ECO:0007669"/>
    <property type="project" value="UniProtKB-ARBA"/>
</dbReference>
<organism evidence="20 21">
    <name type="scientific">Polychaeton citri CBS 116435</name>
    <dbReference type="NCBI Taxonomy" id="1314669"/>
    <lineage>
        <taxon>Eukaryota</taxon>
        <taxon>Fungi</taxon>
        <taxon>Dikarya</taxon>
        <taxon>Ascomycota</taxon>
        <taxon>Pezizomycotina</taxon>
        <taxon>Dothideomycetes</taxon>
        <taxon>Dothideomycetidae</taxon>
        <taxon>Capnodiales</taxon>
        <taxon>Capnodiaceae</taxon>
        <taxon>Polychaeton</taxon>
    </lineage>
</organism>
<dbReference type="NCBIfam" id="TIGR03462">
    <property type="entry name" value="CarR_dom_SF"/>
    <property type="match status" value="2"/>
</dbReference>
<dbReference type="GO" id="GO:0004311">
    <property type="term" value="F:geranylgeranyl diphosphate synthase activity"/>
    <property type="evidence" value="ECO:0007669"/>
    <property type="project" value="InterPro"/>
</dbReference>
<evidence type="ECO:0000256" key="14">
    <source>
        <dbReference type="ARBA" id="ARBA00023136"/>
    </source>
</evidence>
<comment type="caution">
    <text evidence="20">The sequence shown here is derived from an EMBL/GenBank/DDBJ whole genome shotgun (WGS) entry which is preliminary data.</text>
</comment>
<dbReference type="InterPro" id="IPR044843">
    <property type="entry name" value="Trans_IPPS_bact-type"/>
</dbReference>
<evidence type="ECO:0000256" key="19">
    <source>
        <dbReference type="SAM" id="Phobius"/>
    </source>
</evidence>
<evidence type="ECO:0000256" key="11">
    <source>
        <dbReference type="ARBA" id="ARBA00022692"/>
    </source>
</evidence>
<dbReference type="OrthoDB" id="6600518at2759"/>
<dbReference type="EC" id="2.5.1.32" evidence="8"/>
<evidence type="ECO:0000256" key="2">
    <source>
        <dbReference type="ARBA" id="ARBA00004141"/>
    </source>
</evidence>
<evidence type="ECO:0000256" key="13">
    <source>
        <dbReference type="ARBA" id="ARBA00022989"/>
    </source>
</evidence>
<dbReference type="Proteomes" id="UP000799441">
    <property type="component" value="Unassembled WGS sequence"/>
</dbReference>
<gene>
    <name evidence="20" type="ORF">K431DRAFT_309835</name>
</gene>
<comment type="similarity">
    <text evidence="5">In the N-terminal section; belongs to the lycopene beta-cyclase family.</text>
</comment>
<accession>A0A9P4UQM8</accession>
<comment type="catalytic activity">
    <reaction evidence="18">
        <text>all-trans-lycopene = gamma-carotene</text>
        <dbReference type="Rhea" id="RHEA:32219"/>
        <dbReference type="ChEBI" id="CHEBI:15948"/>
        <dbReference type="ChEBI" id="CHEBI:27740"/>
        <dbReference type="EC" id="5.5.1.19"/>
    </reaction>
</comment>
<dbReference type="EMBL" id="MU003770">
    <property type="protein sequence ID" value="KAF2724707.1"/>
    <property type="molecule type" value="Genomic_DNA"/>
</dbReference>
<evidence type="ECO:0000256" key="4">
    <source>
        <dbReference type="ARBA" id="ARBA00005172"/>
    </source>
</evidence>
<evidence type="ECO:0000256" key="15">
    <source>
        <dbReference type="ARBA" id="ARBA00023235"/>
    </source>
</evidence>
<dbReference type="InterPro" id="IPR008949">
    <property type="entry name" value="Isoprenoid_synthase_dom_sf"/>
</dbReference>
<evidence type="ECO:0000256" key="7">
    <source>
        <dbReference type="ARBA" id="ARBA00012242"/>
    </source>
</evidence>
<evidence type="ECO:0000256" key="3">
    <source>
        <dbReference type="ARBA" id="ARBA00005089"/>
    </source>
</evidence>
<keyword evidence="11 19" id="KW-0812">Transmembrane</keyword>
<keyword evidence="15" id="KW-0413">Isomerase</keyword>
<dbReference type="SFLD" id="SFLDG01018">
    <property type="entry name" value="Squalene/Phytoene_Synthase_Lik"/>
    <property type="match status" value="1"/>
</dbReference>
<keyword evidence="12" id="KW-0125">Carotenoid biosynthesis</keyword>
<evidence type="ECO:0000256" key="18">
    <source>
        <dbReference type="ARBA" id="ARBA00029335"/>
    </source>
</evidence>
<dbReference type="InterPro" id="IPR019845">
    <property type="entry name" value="Squalene/phytoene_synthase_CS"/>
</dbReference>
<dbReference type="CDD" id="cd00683">
    <property type="entry name" value="Trans_IPPS_HH"/>
    <property type="match status" value="1"/>
</dbReference>
<evidence type="ECO:0000256" key="16">
    <source>
        <dbReference type="ARBA" id="ARBA00023268"/>
    </source>
</evidence>
<evidence type="ECO:0000256" key="6">
    <source>
        <dbReference type="ARBA" id="ARBA00008406"/>
    </source>
</evidence>
<name>A0A9P4UQM8_9PEZI</name>
<reference evidence="20" key="1">
    <citation type="journal article" date="2020" name="Stud. Mycol.">
        <title>101 Dothideomycetes genomes: a test case for predicting lifestyles and emergence of pathogens.</title>
        <authorList>
            <person name="Haridas S."/>
            <person name="Albert R."/>
            <person name="Binder M."/>
            <person name="Bloem J."/>
            <person name="Labutti K."/>
            <person name="Salamov A."/>
            <person name="Andreopoulos B."/>
            <person name="Baker S."/>
            <person name="Barry K."/>
            <person name="Bills G."/>
            <person name="Bluhm B."/>
            <person name="Cannon C."/>
            <person name="Castanera R."/>
            <person name="Culley D."/>
            <person name="Daum C."/>
            <person name="Ezra D."/>
            <person name="Gonzalez J."/>
            <person name="Henrissat B."/>
            <person name="Kuo A."/>
            <person name="Liang C."/>
            <person name="Lipzen A."/>
            <person name="Lutzoni F."/>
            <person name="Magnuson J."/>
            <person name="Mondo S."/>
            <person name="Nolan M."/>
            <person name="Ohm R."/>
            <person name="Pangilinan J."/>
            <person name="Park H.-J."/>
            <person name="Ramirez L."/>
            <person name="Alfaro M."/>
            <person name="Sun H."/>
            <person name="Tritt A."/>
            <person name="Yoshinaga Y."/>
            <person name="Zwiers L.-H."/>
            <person name="Turgeon B."/>
            <person name="Goodwin S."/>
            <person name="Spatafora J."/>
            <person name="Crous P."/>
            <person name="Grigoriev I."/>
        </authorList>
    </citation>
    <scope>NUCLEOTIDE SEQUENCE</scope>
    <source>
        <strain evidence="20">CBS 116435</strain>
    </source>
</reference>
<evidence type="ECO:0000256" key="10">
    <source>
        <dbReference type="ARBA" id="ARBA00022679"/>
    </source>
</evidence>